<proteinExistence type="predicted"/>
<comment type="caution">
    <text evidence="1">The sequence shown here is derived from an EMBL/GenBank/DDBJ whole genome shotgun (WGS) entry which is preliminary data.</text>
</comment>
<accession>A0ABW3XK15</accession>
<reference evidence="2" key="1">
    <citation type="journal article" date="2019" name="Int. J. Syst. Evol. Microbiol.">
        <title>The Global Catalogue of Microorganisms (GCM) 10K type strain sequencing project: providing services to taxonomists for standard genome sequencing and annotation.</title>
        <authorList>
            <consortium name="The Broad Institute Genomics Platform"/>
            <consortium name="The Broad Institute Genome Sequencing Center for Infectious Disease"/>
            <person name="Wu L."/>
            <person name="Ma J."/>
        </authorList>
    </citation>
    <scope>NUCLEOTIDE SEQUENCE [LARGE SCALE GENOMIC DNA]</scope>
    <source>
        <strain evidence="2">CGMCC 4.7020</strain>
    </source>
</reference>
<evidence type="ECO:0000313" key="2">
    <source>
        <dbReference type="Proteomes" id="UP001597058"/>
    </source>
</evidence>
<evidence type="ECO:0000313" key="1">
    <source>
        <dbReference type="EMBL" id="MFD1309837.1"/>
    </source>
</evidence>
<dbReference type="RefSeq" id="WP_381329224.1">
    <property type="nucleotide sequence ID" value="NZ_JBHTMM010000043.1"/>
</dbReference>
<sequence>MNAGLARLKAAQAKADAVVRMVADTPDSGPMLLVTVTDPETGDRLATCFVTYQTGDVPRLRLVAA</sequence>
<dbReference type="Proteomes" id="UP001597058">
    <property type="component" value="Unassembled WGS sequence"/>
</dbReference>
<protein>
    <submittedName>
        <fullName evidence="1">Uncharacterized protein</fullName>
    </submittedName>
</protein>
<organism evidence="1 2">
    <name type="scientific">Streptomyces kaempferi</name>
    <dbReference type="NCBI Taxonomy" id="333725"/>
    <lineage>
        <taxon>Bacteria</taxon>
        <taxon>Bacillati</taxon>
        <taxon>Actinomycetota</taxon>
        <taxon>Actinomycetes</taxon>
        <taxon>Kitasatosporales</taxon>
        <taxon>Streptomycetaceae</taxon>
        <taxon>Streptomyces</taxon>
    </lineage>
</organism>
<gene>
    <name evidence="1" type="ORF">ACFQ5X_28750</name>
</gene>
<keyword evidence="2" id="KW-1185">Reference proteome</keyword>
<name>A0ABW3XK15_9ACTN</name>
<dbReference type="EMBL" id="JBHTMM010000043">
    <property type="protein sequence ID" value="MFD1309837.1"/>
    <property type="molecule type" value="Genomic_DNA"/>
</dbReference>